<reference evidence="2" key="2">
    <citation type="submission" date="2023-01" db="EMBL/GenBank/DDBJ databases">
        <title>Draft genome sequence of Sulfitobacter pacificus strain NBRC 109915.</title>
        <authorList>
            <person name="Sun Q."/>
            <person name="Mori K."/>
        </authorList>
    </citation>
    <scope>NUCLEOTIDE SEQUENCE</scope>
    <source>
        <strain evidence="2">NBRC 109915</strain>
    </source>
</reference>
<reference evidence="2" key="1">
    <citation type="journal article" date="2014" name="Int. J. Syst. Evol. Microbiol.">
        <title>Complete genome of a new Firmicutes species belonging to the dominant human colonic microbiota ('Ruminococcus bicirculans') reveals two chromosomes and a selective capacity to utilize plant glucans.</title>
        <authorList>
            <consortium name="NISC Comparative Sequencing Program"/>
            <person name="Wegmann U."/>
            <person name="Louis P."/>
            <person name="Goesmann A."/>
            <person name="Henrissat B."/>
            <person name="Duncan S.H."/>
            <person name="Flint H.J."/>
        </authorList>
    </citation>
    <scope>NUCLEOTIDE SEQUENCE</scope>
    <source>
        <strain evidence="2">NBRC 109915</strain>
    </source>
</reference>
<keyword evidence="3" id="KW-1185">Reference proteome</keyword>
<accession>A0ABQ5VH68</accession>
<dbReference type="Proteomes" id="UP001161388">
    <property type="component" value="Unassembled WGS sequence"/>
</dbReference>
<evidence type="ECO:0000256" key="1">
    <source>
        <dbReference type="SAM" id="Phobius"/>
    </source>
</evidence>
<comment type="caution">
    <text evidence="2">The sequence shown here is derived from an EMBL/GenBank/DDBJ whole genome shotgun (WGS) entry which is preliminary data.</text>
</comment>
<protein>
    <submittedName>
        <fullName evidence="2">Uncharacterized protein</fullName>
    </submittedName>
</protein>
<gene>
    <name evidence="2" type="ORF">GCM10007927_12270</name>
</gene>
<organism evidence="2 3">
    <name type="scientific">Sulfitobacter pacificus</name>
    <dbReference type="NCBI Taxonomy" id="1499314"/>
    <lineage>
        <taxon>Bacteria</taxon>
        <taxon>Pseudomonadati</taxon>
        <taxon>Pseudomonadota</taxon>
        <taxon>Alphaproteobacteria</taxon>
        <taxon>Rhodobacterales</taxon>
        <taxon>Roseobacteraceae</taxon>
        <taxon>Sulfitobacter</taxon>
    </lineage>
</organism>
<name>A0ABQ5VH68_9RHOB</name>
<feature type="transmembrane region" description="Helical" evidence="1">
    <location>
        <begin position="55"/>
        <end position="75"/>
    </location>
</feature>
<evidence type="ECO:0000313" key="3">
    <source>
        <dbReference type="Proteomes" id="UP001161388"/>
    </source>
</evidence>
<feature type="transmembrane region" description="Helical" evidence="1">
    <location>
        <begin position="12"/>
        <end position="35"/>
    </location>
</feature>
<proteinExistence type="predicted"/>
<evidence type="ECO:0000313" key="2">
    <source>
        <dbReference type="EMBL" id="GLQ26424.1"/>
    </source>
</evidence>
<dbReference type="EMBL" id="BSNL01000001">
    <property type="protein sequence ID" value="GLQ26424.1"/>
    <property type="molecule type" value="Genomic_DNA"/>
</dbReference>
<sequence length="92" mass="10060">MKTLNRISQLGRALQWFTAIWIVMLLLKALYVSLFHAGGADAQSFLSLFSHLLQSYGWMPLAAGIALRMACAPWMPAPTGPRGPEPQPGGTY</sequence>
<keyword evidence="1" id="KW-0812">Transmembrane</keyword>
<keyword evidence="1" id="KW-1133">Transmembrane helix</keyword>
<keyword evidence="1" id="KW-0472">Membrane</keyword>
<dbReference type="RefSeq" id="WP_284371636.1">
    <property type="nucleotide sequence ID" value="NZ_BAABWP010000001.1"/>
</dbReference>